<dbReference type="InterPro" id="IPR029001">
    <property type="entry name" value="ITPase-like_fam"/>
</dbReference>
<evidence type="ECO:0000256" key="5">
    <source>
        <dbReference type="ARBA" id="ARBA00022801"/>
    </source>
</evidence>
<dbReference type="EMBL" id="MGJD01000010">
    <property type="protein sequence ID" value="OGN01121.1"/>
    <property type="molecule type" value="Genomic_DNA"/>
</dbReference>
<feature type="binding site" evidence="10">
    <location>
        <position position="177"/>
    </location>
    <ligand>
        <name>substrate</name>
    </ligand>
</feature>
<feature type="binding site" evidence="10">
    <location>
        <begin position="182"/>
        <end position="183"/>
    </location>
    <ligand>
        <name>substrate</name>
    </ligand>
</feature>
<dbReference type="AlphaFoldDB" id="A0A1F8EJW4"/>
<dbReference type="GO" id="GO:0035870">
    <property type="term" value="F:dITP diphosphatase activity"/>
    <property type="evidence" value="ECO:0007669"/>
    <property type="project" value="UniProtKB-UniRule"/>
</dbReference>
<evidence type="ECO:0000256" key="3">
    <source>
        <dbReference type="ARBA" id="ARBA00022723"/>
    </source>
</evidence>
<dbReference type="GO" id="GO:0017111">
    <property type="term" value="F:ribonucleoside triphosphate phosphatase activity"/>
    <property type="evidence" value="ECO:0007669"/>
    <property type="project" value="InterPro"/>
</dbReference>
<dbReference type="Proteomes" id="UP000177117">
    <property type="component" value="Unassembled WGS sequence"/>
</dbReference>
<dbReference type="Gene3D" id="3.90.950.10">
    <property type="match status" value="1"/>
</dbReference>
<protein>
    <recommendedName>
        <fullName evidence="10">dITP/XTP pyrophosphatase</fullName>
        <ecNumber evidence="10">3.6.1.66</ecNumber>
    </recommendedName>
    <alternativeName>
        <fullName evidence="10">Non-canonical purine NTP pyrophosphatase</fullName>
    </alternativeName>
    <alternativeName>
        <fullName evidence="10">Non-standard purine NTP pyrophosphatase</fullName>
    </alternativeName>
    <alternativeName>
        <fullName evidence="10">Nucleoside-triphosphate diphosphatase</fullName>
    </alternativeName>
    <alternativeName>
        <fullName evidence="10">Nucleoside-triphosphate pyrophosphatase</fullName>
        <shortName evidence="10">NTPase</shortName>
    </alternativeName>
</protein>
<dbReference type="GO" id="GO:0005829">
    <property type="term" value="C:cytosol"/>
    <property type="evidence" value="ECO:0007669"/>
    <property type="project" value="TreeGrafter"/>
</dbReference>
<dbReference type="EC" id="3.6.1.66" evidence="10"/>
<reference evidence="12 13" key="1">
    <citation type="journal article" date="2016" name="Nat. Commun.">
        <title>Thousands of microbial genomes shed light on interconnected biogeochemical processes in an aquifer system.</title>
        <authorList>
            <person name="Anantharaman K."/>
            <person name="Brown C.T."/>
            <person name="Hug L.A."/>
            <person name="Sharon I."/>
            <person name="Castelle C.J."/>
            <person name="Probst A.J."/>
            <person name="Thomas B.C."/>
            <person name="Singh A."/>
            <person name="Wilkins M.J."/>
            <person name="Karaoz U."/>
            <person name="Brodie E.L."/>
            <person name="Williams K.H."/>
            <person name="Hubbard S.S."/>
            <person name="Banfield J.F."/>
        </authorList>
    </citation>
    <scope>NUCLEOTIDE SEQUENCE [LARGE SCALE GENOMIC DNA]</scope>
</reference>
<dbReference type="GO" id="GO:0036222">
    <property type="term" value="F:XTP diphosphatase activity"/>
    <property type="evidence" value="ECO:0007669"/>
    <property type="project" value="UniProtKB-UniRule"/>
</dbReference>
<feature type="active site" description="Proton acceptor" evidence="10">
    <location>
        <position position="69"/>
    </location>
</feature>
<evidence type="ECO:0000313" key="12">
    <source>
        <dbReference type="EMBL" id="OGN01121.1"/>
    </source>
</evidence>
<organism evidence="12 13">
    <name type="scientific">Candidatus Yanofskybacteria bacterium RIFCSPHIGHO2_01_FULL_41_53</name>
    <dbReference type="NCBI Taxonomy" id="1802663"/>
    <lineage>
        <taxon>Bacteria</taxon>
        <taxon>Candidatus Yanofskyibacteriota</taxon>
    </lineage>
</organism>
<dbReference type="HAMAP" id="MF_01405">
    <property type="entry name" value="Non_canon_purine_NTPase"/>
    <property type="match status" value="1"/>
</dbReference>
<dbReference type="GO" id="GO:0009117">
    <property type="term" value="P:nucleotide metabolic process"/>
    <property type="evidence" value="ECO:0007669"/>
    <property type="project" value="UniProtKB-KW"/>
</dbReference>
<evidence type="ECO:0000256" key="4">
    <source>
        <dbReference type="ARBA" id="ARBA00022741"/>
    </source>
</evidence>
<keyword evidence="7 10" id="KW-0546">Nucleotide metabolism</keyword>
<evidence type="ECO:0000256" key="9">
    <source>
        <dbReference type="ARBA" id="ARBA00052017"/>
    </source>
</evidence>
<comment type="catalytic activity">
    <reaction evidence="8 10">
        <text>dITP + H2O = dIMP + diphosphate + H(+)</text>
        <dbReference type="Rhea" id="RHEA:28342"/>
        <dbReference type="ChEBI" id="CHEBI:15377"/>
        <dbReference type="ChEBI" id="CHEBI:15378"/>
        <dbReference type="ChEBI" id="CHEBI:33019"/>
        <dbReference type="ChEBI" id="CHEBI:61194"/>
        <dbReference type="ChEBI" id="CHEBI:61382"/>
        <dbReference type="EC" id="3.6.1.66"/>
    </reaction>
</comment>
<keyword evidence="5 10" id="KW-0378">Hydrolase</keyword>
<evidence type="ECO:0000256" key="8">
    <source>
        <dbReference type="ARBA" id="ARBA00051875"/>
    </source>
</evidence>
<proteinExistence type="inferred from homology"/>
<dbReference type="SUPFAM" id="SSF52972">
    <property type="entry name" value="ITPase-like"/>
    <property type="match status" value="1"/>
</dbReference>
<evidence type="ECO:0000256" key="6">
    <source>
        <dbReference type="ARBA" id="ARBA00022842"/>
    </source>
</evidence>
<dbReference type="GO" id="GO:0046872">
    <property type="term" value="F:metal ion binding"/>
    <property type="evidence" value="ECO:0007669"/>
    <property type="project" value="UniProtKB-KW"/>
</dbReference>
<evidence type="ECO:0000256" key="7">
    <source>
        <dbReference type="ARBA" id="ARBA00023080"/>
    </source>
</evidence>
<keyword evidence="4 10" id="KW-0547">Nucleotide-binding</keyword>
<comment type="subunit">
    <text evidence="2 10">Homodimer.</text>
</comment>
<comment type="caution">
    <text evidence="10">Lacks conserved residue(s) required for the propagation of feature annotation.</text>
</comment>
<dbReference type="InterPro" id="IPR020922">
    <property type="entry name" value="dITP/XTP_pyrophosphatase"/>
</dbReference>
<gene>
    <name evidence="12" type="ORF">A2650_00470</name>
</gene>
<comment type="similarity">
    <text evidence="1 10 11">Belongs to the HAM1 NTPase family.</text>
</comment>
<keyword evidence="3 10" id="KW-0479">Metal-binding</keyword>
<dbReference type="InterPro" id="IPR002637">
    <property type="entry name" value="RdgB/HAM1"/>
</dbReference>
<evidence type="ECO:0000256" key="2">
    <source>
        <dbReference type="ARBA" id="ARBA00011738"/>
    </source>
</evidence>
<comment type="function">
    <text evidence="10">Pyrophosphatase that catalyzes the hydrolysis of nucleoside triphosphates to their monophosphate derivatives, with a high preference for the non-canonical purine nucleotides XTP (xanthosine triphosphate), dITP (deoxyinosine triphosphate) and ITP. Seems to function as a house-cleaning enzyme that removes non-canonical purine nucleotides from the nucleotide pool, thus preventing their incorporation into DNA/RNA and avoiding chromosomal lesions.</text>
</comment>
<dbReference type="GO" id="GO:0009146">
    <property type="term" value="P:purine nucleoside triphosphate catabolic process"/>
    <property type="evidence" value="ECO:0007669"/>
    <property type="project" value="UniProtKB-UniRule"/>
</dbReference>
<comment type="catalytic activity">
    <reaction evidence="10">
        <text>ITP + H2O = IMP + diphosphate + H(+)</text>
        <dbReference type="Rhea" id="RHEA:29399"/>
        <dbReference type="ChEBI" id="CHEBI:15377"/>
        <dbReference type="ChEBI" id="CHEBI:15378"/>
        <dbReference type="ChEBI" id="CHEBI:33019"/>
        <dbReference type="ChEBI" id="CHEBI:58053"/>
        <dbReference type="ChEBI" id="CHEBI:61402"/>
        <dbReference type="EC" id="3.6.1.66"/>
    </reaction>
</comment>
<dbReference type="NCBIfam" id="TIGR00042">
    <property type="entry name" value="RdgB/HAM1 family non-canonical purine NTP pyrophosphatase"/>
    <property type="match status" value="1"/>
</dbReference>
<dbReference type="PANTHER" id="PTHR11067:SF9">
    <property type="entry name" value="INOSINE TRIPHOSPHATE PYROPHOSPHATASE"/>
    <property type="match status" value="1"/>
</dbReference>
<comment type="catalytic activity">
    <reaction evidence="9 10">
        <text>XTP + H2O = XMP + diphosphate + H(+)</text>
        <dbReference type="Rhea" id="RHEA:28610"/>
        <dbReference type="ChEBI" id="CHEBI:15377"/>
        <dbReference type="ChEBI" id="CHEBI:15378"/>
        <dbReference type="ChEBI" id="CHEBI:33019"/>
        <dbReference type="ChEBI" id="CHEBI:57464"/>
        <dbReference type="ChEBI" id="CHEBI:61314"/>
        <dbReference type="EC" id="3.6.1.66"/>
    </reaction>
</comment>
<feature type="binding site" evidence="10">
    <location>
        <begin position="7"/>
        <end position="12"/>
    </location>
    <ligand>
        <name>substrate</name>
    </ligand>
</feature>
<evidence type="ECO:0000256" key="10">
    <source>
        <dbReference type="HAMAP-Rule" id="MF_01405"/>
    </source>
</evidence>
<feature type="binding site" evidence="10">
    <location>
        <position position="70"/>
    </location>
    <ligand>
        <name>substrate</name>
    </ligand>
</feature>
<evidence type="ECO:0000256" key="1">
    <source>
        <dbReference type="ARBA" id="ARBA00008023"/>
    </source>
</evidence>
<dbReference type="GO" id="GO:0036220">
    <property type="term" value="F:ITP diphosphatase activity"/>
    <property type="evidence" value="ECO:0007669"/>
    <property type="project" value="UniProtKB-UniRule"/>
</dbReference>
<accession>A0A1F8EJW4</accession>
<comment type="caution">
    <text evidence="12">The sequence shown here is derived from an EMBL/GenBank/DDBJ whole genome shotgun (WGS) entry which is preliminary data.</text>
</comment>
<comment type="cofactor">
    <cofactor evidence="10">
        <name>Mg(2+)</name>
        <dbReference type="ChEBI" id="CHEBI:18420"/>
    </cofactor>
    <text evidence="10">Binds 1 Mg(2+) ion per subunit.</text>
</comment>
<name>A0A1F8EJW4_9BACT</name>
<feature type="binding site" evidence="10">
    <location>
        <position position="69"/>
    </location>
    <ligand>
        <name>Mg(2+)</name>
        <dbReference type="ChEBI" id="CHEBI:18420"/>
    </ligand>
</feature>
<dbReference type="PANTHER" id="PTHR11067">
    <property type="entry name" value="INOSINE TRIPHOSPHATE PYROPHOSPHATASE/HAM1 PROTEIN"/>
    <property type="match status" value="1"/>
</dbReference>
<evidence type="ECO:0000313" key="13">
    <source>
        <dbReference type="Proteomes" id="UP000177117"/>
    </source>
</evidence>
<keyword evidence="6 10" id="KW-0460">Magnesium</keyword>
<dbReference type="GO" id="GO:0000166">
    <property type="term" value="F:nucleotide binding"/>
    <property type="evidence" value="ECO:0007669"/>
    <property type="project" value="UniProtKB-KW"/>
</dbReference>
<dbReference type="FunFam" id="3.90.950.10:FF:000001">
    <property type="entry name" value="dITP/XTP pyrophosphatase"/>
    <property type="match status" value="1"/>
</dbReference>
<dbReference type="CDD" id="cd00515">
    <property type="entry name" value="HAM1"/>
    <property type="match status" value="1"/>
</dbReference>
<evidence type="ECO:0000256" key="11">
    <source>
        <dbReference type="RuleBase" id="RU003781"/>
    </source>
</evidence>
<sequence>MRIIFATHNHGKVEEIRKILKDLDVEIISADEAGISEDVIEDGKTFEENALKKARFINKKTKEWTMADDSGICVKALEGAPGIYSARWAGEGAPGEEWIRRLLSEMKNVPEGERDAWFETSAVLVAPDRKYWNFVGKVEGKITMEPRGVAHPRLPYDAIFIPKGYDKTFSEMSGEEKNALSHRGQAFRKLKEFLIKEILK</sequence>
<dbReference type="Pfam" id="PF01725">
    <property type="entry name" value="Ham1p_like"/>
    <property type="match status" value="1"/>
</dbReference>